<sequence length="144" mass="14870">MASAEKLYTPELLALTLRLADYPWREDFSHTGEARSKSCGSTLAMGLDLDGDGNIARIGLKARACAVGQASIAIFADAAGGHDRAAIASARDAMIAWLAGSGPLPDWPGIAALEPAQSYPARHGAIMLPWEAALAALSQVPATG</sequence>
<dbReference type="AlphaFoldDB" id="A0AAJ6BPD2"/>
<protein>
    <submittedName>
        <fullName evidence="1">Iron-sulfur cluster assembly scaffold protein</fullName>
    </submittedName>
</protein>
<accession>A0AAJ6BPD2</accession>
<dbReference type="CDD" id="cd06664">
    <property type="entry name" value="IscU_like"/>
    <property type="match status" value="1"/>
</dbReference>
<evidence type="ECO:0000313" key="2">
    <source>
        <dbReference type="Proteomes" id="UP001218362"/>
    </source>
</evidence>
<evidence type="ECO:0000313" key="1">
    <source>
        <dbReference type="EMBL" id="WEK47021.1"/>
    </source>
</evidence>
<dbReference type="Gene3D" id="3.90.1010.10">
    <property type="match status" value="1"/>
</dbReference>
<dbReference type="EMBL" id="CP119316">
    <property type="protein sequence ID" value="WEK47021.1"/>
    <property type="molecule type" value="Genomic_DNA"/>
</dbReference>
<organism evidence="1 2">
    <name type="scientific">Candidatus Andeanibacterium colombiense</name>
    <dbReference type="NCBI Taxonomy" id="3121345"/>
    <lineage>
        <taxon>Bacteria</taxon>
        <taxon>Pseudomonadati</taxon>
        <taxon>Pseudomonadota</taxon>
        <taxon>Alphaproteobacteria</taxon>
        <taxon>Sphingomonadales</taxon>
        <taxon>Sphingomonadaceae</taxon>
        <taxon>Candidatus Andeanibacterium</taxon>
    </lineage>
</organism>
<dbReference type="GO" id="GO:0005506">
    <property type="term" value="F:iron ion binding"/>
    <property type="evidence" value="ECO:0007669"/>
    <property type="project" value="InterPro"/>
</dbReference>
<dbReference type="SUPFAM" id="SSF82649">
    <property type="entry name" value="SufE/NifU"/>
    <property type="match status" value="1"/>
</dbReference>
<name>A0AAJ6BPD2_9SPHN</name>
<dbReference type="Proteomes" id="UP001218362">
    <property type="component" value="Chromosome"/>
</dbReference>
<proteinExistence type="predicted"/>
<gene>
    <name evidence="1" type="ORF">P0Y56_01680</name>
</gene>
<reference evidence="1" key="1">
    <citation type="submission" date="2023-03" db="EMBL/GenBank/DDBJ databases">
        <title>Andean soil-derived lignocellulolytic bacterial consortium as a source of novel taxa and putative plastic-active enzymes.</title>
        <authorList>
            <person name="Diaz-Garcia L."/>
            <person name="Chuvochina M."/>
            <person name="Feuerriegel G."/>
            <person name="Bunk B."/>
            <person name="Sproer C."/>
            <person name="Streit W.R."/>
            <person name="Rodriguez L.M."/>
            <person name="Overmann J."/>
            <person name="Jimenez D.J."/>
        </authorList>
    </citation>
    <scope>NUCLEOTIDE SEQUENCE</scope>
    <source>
        <strain evidence="1">MAG 26</strain>
    </source>
</reference>
<dbReference type="GO" id="GO:0016226">
    <property type="term" value="P:iron-sulfur cluster assembly"/>
    <property type="evidence" value="ECO:0007669"/>
    <property type="project" value="InterPro"/>
</dbReference>
<dbReference type="GO" id="GO:0051536">
    <property type="term" value="F:iron-sulfur cluster binding"/>
    <property type="evidence" value="ECO:0007669"/>
    <property type="project" value="InterPro"/>
</dbReference>
<dbReference type="InterPro" id="IPR002871">
    <property type="entry name" value="NIF_FeS_clus_asmbl_NifU_N"/>
</dbReference>
<dbReference type="KEGG" id="acob:P0Y56_01680"/>